<dbReference type="OrthoDB" id="24011at10239"/>
<protein>
    <recommendedName>
        <fullName evidence="3">DNA recombination-mediator protein A</fullName>
    </recommendedName>
</protein>
<dbReference type="KEGG" id="vg:15012415"/>
<organism evidence="1 2">
    <name type="scientific">Sulfitobacter phage phiCB2047-B</name>
    <dbReference type="NCBI Taxonomy" id="754046"/>
    <lineage>
        <taxon>Viruses</taxon>
        <taxon>Duplodnaviria</taxon>
        <taxon>Heunggongvirae</taxon>
        <taxon>Uroviricota</taxon>
        <taxon>Caudoviricetes</taxon>
        <taxon>Schitoviridae</taxon>
        <taxon>Rhodovirinae</taxon>
        <taxon>Raunefjordenvirus</taxon>
        <taxon>Raunefjordenvirus CB2047B</taxon>
    </lineage>
</organism>
<proteinExistence type="predicted"/>
<evidence type="ECO:0008006" key="3">
    <source>
        <dbReference type="Google" id="ProtNLM"/>
    </source>
</evidence>
<evidence type="ECO:0000313" key="1">
    <source>
        <dbReference type="EMBL" id="AGH07401.1"/>
    </source>
</evidence>
<dbReference type="RefSeq" id="YP_007675817.1">
    <property type="nucleotide sequence ID" value="NC_020862.2"/>
</dbReference>
<evidence type="ECO:0000313" key="2">
    <source>
        <dbReference type="Proteomes" id="UP000207593"/>
    </source>
</evidence>
<gene>
    <name evidence="1" type="ORF">SUFG_00033</name>
</gene>
<name>M4PRM8_9CAUD</name>
<keyword evidence="2" id="KW-1185">Reference proteome</keyword>
<dbReference type="EMBL" id="HQ317387">
    <property type="protein sequence ID" value="AGH07401.1"/>
    <property type="molecule type" value="Genomic_DNA"/>
</dbReference>
<accession>M4PRM8</accession>
<sequence length="175" mass="19827">MTKELTYAGIGARRTPIQYRTSMEKAASSLAKMGFILHSGAAQGADESFELGCNSVQGRKRIFLPFKGFRRHQSEYCNPSKEARIIASTFHPNWENVGNTGRNFHARNVYQVLGFDMRTPVCFVLCWTPNGKHVGGTGQALRMADHYEIPILNFAIHSQEEISERILEIYERNTE</sequence>
<dbReference type="GeneID" id="15012415"/>
<dbReference type="Proteomes" id="UP000207593">
    <property type="component" value="Segment"/>
</dbReference>
<reference evidence="1 2" key="1">
    <citation type="journal article" date="2014" name="Genome Announc.">
        <title>Genome Sequence of the Sulfitobacter sp. Strain 2047-Infecting Lytic Phage {Phi}CB2047-B.</title>
        <authorList>
            <person name="Ankrah N.Y."/>
            <person name="Budinoff C.R."/>
            <person name="Wilson W.H."/>
            <person name="Wilhelm S.W."/>
            <person name="Buchan A."/>
        </authorList>
    </citation>
    <scope>NUCLEOTIDE SEQUENCE [LARGE SCALE GENOMIC DNA]</scope>
    <source>
        <strain evidence="2">phiCB2047-B</strain>
    </source>
</reference>